<dbReference type="Proteomes" id="UP000234752">
    <property type="component" value="Plasmid unnamed1"/>
</dbReference>
<reference evidence="2 3" key="1">
    <citation type="submission" date="2017-12" db="EMBL/GenBank/DDBJ databases">
        <title>Genomes of bacteria within cyanobacterial aggregates.</title>
        <authorList>
            <person name="Cai H."/>
        </authorList>
    </citation>
    <scope>NUCLEOTIDE SEQUENCE [LARGE SCALE GENOMIC DNA]</scope>
    <source>
        <strain evidence="2 3">TH16</strain>
        <plasmid evidence="2 3">unnamed1</plasmid>
    </source>
</reference>
<dbReference type="GO" id="GO:0016787">
    <property type="term" value="F:hydrolase activity"/>
    <property type="evidence" value="ECO:0007669"/>
    <property type="project" value="InterPro"/>
</dbReference>
<geneLocation type="plasmid" evidence="2 3">
    <name>unnamed1</name>
</geneLocation>
<dbReference type="InterPro" id="IPR010496">
    <property type="entry name" value="AL/BT2_dom"/>
</dbReference>
<keyword evidence="2" id="KW-0614">Plasmid</keyword>
<dbReference type="KEGG" id="ncb:C0V82_22005"/>
<evidence type="ECO:0000313" key="2">
    <source>
        <dbReference type="EMBL" id="AUN33084.1"/>
    </source>
</evidence>
<organism evidence="2 3">
    <name type="scientific">Niveispirillum cyanobacteriorum</name>
    <dbReference type="NCBI Taxonomy" id="1612173"/>
    <lineage>
        <taxon>Bacteria</taxon>
        <taxon>Pseudomonadati</taxon>
        <taxon>Pseudomonadota</taxon>
        <taxon>Alphaproteobacteria</taxon>
        <taxon>Rhodospirillales</taxon>
        <taxon>Azospirillaceae</taxon>
        <taxon>Niveispirillum</taxon>
    </lineage>
</organism>
<dbReference type="Pfam" id="PF06439">
    <property type="entry name" value="3keto-disac_hyd"/>
    <property type="match status" value="1"/>
</dbReference>
<evidence type="ECO:0000259" key="1">
    <source>
        <dbReference type="Pfam" id="PF06439"/>
    </source>
</evidence>
<proteinExistence type="predicted"/>
<sequence length="210" mass="23011">MMLAGIPAMAETDPKLEAILAGDPVYKPQRLTLTEVPSPTGPAIALLNGKDLTDWDIWLGYRDPSITYVNKTEKPIGARPGGDPMFTALMLDGEPALRVDGATWGSIVHKGVFGNYHLRLEYKWTGKRHAPRLDLPENNGLLYHSFGADGAVYGTWMPAVEFEIMFGSTGMVVPVGTMVKPVTDAARDRSLIDPQRRYMVGGRAVTVERL</sequence>
<gene>
    <name evidence="2" type="ORF">C0V82_22005</name>
</gene>
<dbReference type="OrthoDB" id="259356at2"/>
<dbReference type="AlphaFoldDB" id="A0A2K9NJ16"/>
<feature type="domain" description="3-keto-alpha-glucoside-1,2-lyase/3-keto-2-hydroxy-glucal hydratase" evidence="1">
    <location>
        <begin position="43"/>
        <end position="168"/>
    </location>
</feature>
<dbReference type="Gene3D" id="2.60.120.560">
    <property type="entry name" value="Exo-inulinase, domain 1"/>
    <property type="match status" value="1"/>
</dbReference>
<protein>
    <recommendedName>
        <fullName evidence="1">3-keto-alpha-glucoside-1,2-lyase/3-keto-2-hydroxy-glucal hydratase domain-containing protein</fullName>
    </recommendedName>
</protein>
<keyword evidence="3" id="KW-1185">Reference proteome</keyword>
<name>A0A2K9NJ16_9PROT</name>
<dbReference type="EMBL" id="CP025613">
    <property type="protein sequence ID" value="AUN33084.1"/>
    <property type="molecule type" value="Genomic_DNA"/>
</dbReference>
<evidence type="ECO:0000313" key="3">
    <source>
        <dbReference type="Proteomes" id="UP000234752"/>
    </source>
</evidence>
<accession>A0A2K9NJ16</accession>